<dbReference type="Proteomes" id="UP000630445">
    <property type="component" value="Unassembled WGS sequence"/>
</dbReference>
<sequence>MPAFWRAWLYQLDPFTRLISGMVTTELHGRPVSCAPAEYNRFQAPANQTCGEYMAPFFERGGLGYLVDNATRACEYCAYKIGDEFYSTFSMSFDTRWRDLGIFLAFIGSNLIILFLASRYLNYNRR</sequence>
<dbReference type="Proteomes" id="UP000662466">
    <property type="component" value="Unassembled WGS sequence"/>
</dbReference>
<evidence type="ECO:0000313" key="4">
    <source>
        <dbReference type="Proteomes" id="UP000630445"/>
    </source>
</evidence>
<protein>
    <recommendedName>
        <fullName evidence="6">ABC transporter</fullName>
    </recommendedName>
</protein>
<dbReference type="EMBL" id="JACBAD010001998">
    <property type="protein sequence ID" value="KAF7122990.1"/>
    <property type="molecule type" value="Genomic_DNA"/>
</dbReference>
<keyword evidence="1" id="KW-0472">Membrane</keyword>
<evidence type="ECO:0000313" key="3">
    <source>
        <dbReference type="EMBL" id="KAF7164191.1"/>
    </source>
</evidence>
<evidence type="ECO:0008006" key="6">
    <source>
        <dbReference type="Google" id="ProtNLM"/>
    </source>
</evidence>
<dbReference type="EMBL" id="JACBAF010002195">
    <property type="protein sequence ID" value="KAF7164191.1"/>
    <property type="molecule type" value="Genomic_DNA"/>
</dbReference>
<dbReference type="OrthoDB" id="4505979at2759"/>
<comment type="caution">
    <text evidence="3">The sequence shown here is derived from an EMBL/GenBank/DDBJ whole genome shotgun (WGS) entry which is preliminary data.</text>
</comment>
<evidence type="ECO:0000256" key="1">
    <source>
        <dbReference type="SAM" id="Phobius"/>
    </source>
</evidence>
<evidence type="ECO:0000313" key="5">
    <source>
        <dbReference type="Proteomes" id="UP000662466"/>
    </source>
</evidence>
<organism evidence="3 5">
    <name type="scientific">Aspergillus hiratsukae</name>
    <dbReference type="NCBI Taxonomy" id="1194566"/>
    <lineage>
        <taxon>Eukaryota</taxon>
        <taxon>Fungi</taxon>
        <taxon>Dikarya</taxon>
        <taxon>Ascomycota</taxon>
        <taxon>Pezizomycotina</taxon>
        <taxon>Eurotiomycetes</taxon>
        <taxon>Eurotiomycetidae</taxon>
        <taxon>Eurotiales</taxon>
        <taxon>Aspergillaceae</taxon>
        <taxon>Aspergillus</taxon>
        <taxon>Aspergillus subgen. Fumigati</taxon>
    </lineage>
</organism>
<keyword evidence="1" id="KW-0812">Transmembrane</keyword>
<keyword evidence="1" id="KW-1133">Transmembrane helix</keyword>
<name>A0A8H6PZG4_9EURO</name>
<accession>A0A8H6PZG4</accession>
<keyword evidence="4" id="KW-1185">Reference proteome</keyword>
<dbReference type="AlphaFoldDB" id="A0A8H6PZG4"/>
<gene>
    <name evidence="2" type="ORF">CNMCM5793_001166</name>
    <name evidence="3" type="ORF">CNMCM6106_000806</name>
</gene>
<evidence type="ECO:0000313" key="2">
    <source>
        <dbReference type="EMBL" id="KAF7122990.1"/>
    </source>
</evidence>
<feature type="transmembrane region" description="Helical" evidence="1">
    <location>
        <begin position="100"/>
        <end position="121"/>
    </location>
</feature>
<proteinExistence type="predicted"/>
<reference evidence="3" key="1">
    <citation type="submission" date="2020-06" db="EMBL/GenBank/DDBJ databases">
        <title>Draft genome sequences of strains closely related to Aspergillus parafelis and Aspergillus hiratsukae.</title>
        <authorList>
            <person name="Dos Santos R.A.C."/>
            <person name="Rivero-Menendez O."/>
            <person name="Steenwyk J.L."/>
            <person name="Mead M.E."/>
            <person name="Goldman G.H."/>
            <person name="Alastruey-Izquierdo A."/>
            <person name="Rokas A."/>
        </authorList>
    </citation>
    <scope>NUCLEOTIDE SEQUENCE</scope>
    <source>
        <strain evidence="2">CNM-CM5793</strain>
        <strain evidence="3">CNM-CM6106</strain>
    </source>
</reference>